<reference evidence="1" key="1">
    <citation type="submission" date="2018-11" db="EMBL/GenBank/DDBJ databases">
        <authorList>
            <consortium name="Pathogen Informatics"/>
        </authorList>
    </citation>
    <scope>NUCLEOTIDE SEQUENCE</scope>
</reference>
<dbReference type="AlphaFoldDB" id="A0A448XS61"/>
<sequence length="147" mass="16027">MRSWVTGNLRKVQLIPIFFRFPPPDGLHARLSNRLPITAHQTLCFGDLASSFFDCLAFQIFSSVGGTELTPIVRSVGSSAGETVEGLGPNVTRLLRTVHALAVSRSLTCQTGPKAMSLKWTDVDCLTQVLLIVSDIVTRPEMREGAN</sequence>
<protein>
    <submittedName>
        <fullName evidence="1">Uncharacterized protein</fullName>
    </submittedName>
</protein>
<name>A0A448XS61_9PLAT</name>
<comment type="caution">
    <text evidence="1">The sequence shown here is derived from an EMBL/GenBank/DDBJ whole genome shotgun (WGS) entry which is preliminary data.</text>
</comment>
<dbReference type="EMBL" id="CAAALY010283863">
    <property type="protein sequence ID" value="VEL43666.1"/>
    <property type="molecule type" value="Genomic_DNA"/>
</dbReference>
<accession>A0A448XS61</accession>
<gene>
    <name evidence="1" type="ORF">PXEA_LOCUS37106</name>
</gene>
<proteinExistence type="predicted"/>
<dbReference type="Proteomes" id="UP000784294">
    <property type="component" value="Unassembled WGS sequence"/>
</dbReference>
<evidence type="ECO:0000313" key="2">
    <source>
        <dbReference type="Proteomes" id="UP000784294"/>
    </source>
</evidence>
<organism evidence="1 2">
    <name type="scientific">Protopolystoma xenopodis</name>
    <dbReference type="NCBI Taxonomy" id="117903"/>
    <lineage>
        <taxon>Eukaryota</taxon>
        <taxon>Metazoa</taxon>
        <taxon>Spiralia</taxon>
        <taxon>Lophotrochozoa</taxon>
        <taxon>Platyhelminthes</taxon>
        <taxon>Monogenea</taxon>
        <taxon>Polyopisthocotylea</taxon>
        <taxon>Polystomatidea</taxon>
        <taxon>Polystomatidae</taxon>
        <taxon>Protopolystoma</taxon>
    </lineage>
</organism>
<keyword evidence="2" id="KW-1185">Reference proteome</keyword>
<evidence type="ECO:0000313" key="1">
    <source>
        <dbReference type="EMBL" id="VEL43666.1"/>
    </source>
</evidence>